<reference evidence="2 3" key="1">
    <citation type="submission" date="2018-05" db="EMBL/GenBank/DDBJ databases">
        <title>Draft genome sequence of Streptococcus panodentis CCUG 70867T.</title>
        <authorList>
            <person name="Salva-Serra F."/>
            <person name="Mendez V."/>
            <person name="Jaen-Luchoro D."/>
            <person name="Gonzales-Siles L."/>
            <person name="Karlsson R."/>
            <person name="Engstrom-Jakobsson H."/>
            <person name="Busquets A."/>
            <person name="Gomila M."/>
            <person name="Pineiro-Iglesias B."/>
            <person name="Bennasar-Figueras A."/>
            <person name="Seeger M."/>
            <person name="Moore E."/>
        </authorList>
    </citation>
    <scope>NUCLEOTIDE SEQUENCE [LARGE SCALE GENOMIC DNA]</scope>
    <source>
        <strain evidence="2 3">CCUG 70867</strain>
    </source>
</reference>
<gene>
    <name evidence="2" type="ORF">DHL47_12085</name>
</gene>
<proteinExistence type="predicted"/>
<name>A0ABS5B055_9STRE</name>
<dbReference type="Proteomes" id="UP001519349">
    <property type="component" value="Unassembled WGS sequence"/>
</dbReference>
<sequence>MTRSKASEKGVEAADRASVKKSQKQAIEAGTATHLQPSCLTISFLGSGWRWGRTKFLKI</sequence>
<evidence type="ECO:0000313" key="2">
    <source>
        <dbReference type="EMBL" id="MBP2622041.1"/>
    </source>
</evidence>
<protein>
    <submittedName>
        <fullName evidence="2">Uncharacterized protein</fullName>
    </submittedName>
</protein>
<accession>A0ABS5B055</accession>
<evidence type="ECO:0000256" key="1">
    <source>
        <dbReference type="SAM" id="MobiDB-lite"/>
    </source>
</evidence>
<evidence type="ECO:0000313" key="3">
    <source>
        <dbReference type="Proteomes" id="UP001519349"/>
    </source>
</evidence>
<feature type="compositionally biased region" description="Basic and acidic residues" evidence="1">
    <location>
        <begin position="1"/>
        <end position="18"/>
    </location>
</feature>
<feature type="region of interest" description="Disordered" evidence="1">
    <location>
        <begin position="1"/>
        <end position="22"/>
    </location>
</feature>
<comment type="caution">
    <text evidence="2">The sequence shown here is derived from an EMBL/GenBank/DDBJ whole genome shotgun (WGS) entry which is preliminary data.</text>
</comment>
<dbReference type="EMBL" id="QFAY01000032">
    <property type="protein sequence ID" value="MBP2622041.1"/>
    <property type="molecule type" value="Genomic_DNA"/>
</dbReference>
<keyword evidence="3" id="KW-1185">Reference proteome</keyword>
<organism evidence="2 3">
    <name type="scientific">Streptococcus panodentis</name>
    <dbReference type="NCBI Taxonomy" id="1581472"/>
    <lineage>
        <taxon>Bacteria</taxon>
        <taxon>Bacillati</taxon>
        <taxon>Bacillota</taxon>
        <taxon>Bacilli</taxon>
        <taxon>Lactobacillales</taxon>
        <taxon>Streptococcaceae</taxon>
        <taxon>Streptococcus</taxon>
    </lineage>
</organism>